<dbReference type="PANTHER" id="PTHR30289:SF1">
    <property type="entry name" value="PEBP (PHOSPHATIDYLETHANOLAMINE-BINDING PROTEIN) FAMILY PROTEIN"/>
    <property type="match status" value="1"/>
</dbReference>
<dbReference type="RefSeq" id="WP_083049872.1">
    <property type="nucleotide sequence ID" value="NZ_MWQY01000008.1"/>
</dbReference>
<dbReference type="STRING" id="1963862.B4O97_08120"/>
<keyword evidence="2" id="KW-1185">Reference proteome</keyword>
<dbReference type="Gene3D" id="3.90.280.10">
    <property type="entry name" value="PEBP-like"/>
    <property type="match status" value="1"/>
</dbReference>
<comment type="caution">
    <text evidence="1">The sequence shown here is derived from an EMBL/GenBank/DDBJ whole genome shotgun (WGS) entry which is preliminary data.</text>
</comment>
<dbReference type="SUPFAM" id="SSF49777">
    <property type="entry name" value="PEBP-like"/>
    <property type="match status" value="1"/>
</dbReference>
<dbReference type="InterPro" id="IPR008914">
    <property type="entry name" value="PEBP"/>
</dbReference>
<dbReference type="CDD" id="cd00865">
    <property type="entry name" value="PEBP_bact_arch"/>
    <property type="match status" value="1"/>
</dbReference>
<dbReference type="Pfam" id="PF01161">
    <property type="entry name" value="PBP"/>
    <property type="match status" value="1"/>
</dbReference>
<dbReference type="InterPro" id="IPR036610">
    <property type="entry name" value="PEBP-like_sf"/>
</dbReference>
<dbReference type="OrthoDB" id="9797506at2"/>
<protein>
    <submittedName>
        <fullName evidence="1">Phosphatidylethanolamine-binding protein</fullName>
    </submittedName>
</protein>
<dbReference type="PANTHER" id="PTHR30289">
    <property type="entry name" value="UNCHARACTERIZED PROTEIN YBCL-RELATED"/>
    <property type="match status" value="1"/>
</dbReference>
<organism evidence="1 2">
    <name type="scientific">Marispirochaeta aestuarii</name>
    <dbReference type="NCBI Taxonomy" id="1963862"/>
    <lineage>
        <taxon>Bacteria</taxon>
        <taxon>Pseudomonadati</taxon>
        <taxon>Spirochaetota</taxon>
        <taxon>Spirochaetia</taxon>
        <taxon>Spirochaetales</taxon>
        <taxon>Spirochaetaceae</taxon>
        <taxon>Marispirochaeta</taxon>
    </lineage>
</organism>
<dbReference type="EMBL" id="MWQY01000008">
    <property type="protein sequence ID" value="ORC35601.1"/>
    <property type="molecule type" value="Genomic_DNA"/>
</dbReference>
<evidence type="ECO:0000313" key="2">
    <source>
        <dbReference type="Proteomes" id="UP000192343"/>
    </source>
</evidence>
<proteinExistence type="predicted"/>
<dbReference type="InterPro" id="IPR005247">
    <property type="entry name" value="YbhB_YbcL/LppC-like"/>
</dbReference>
<gene>
    <name evidence="1" type="ORF">B4O97_08120</name>
</gene>
<dbReference type="NCBIfam" id="TIGR00481">
    <property type="entry name" value="YbhB/YbcL family Raf kinase inhibitor-like protein"/>
    <property type="match status" value="1"/>
</dbReference>
<name>A0A1Y1RYE4_9SPIO</name>
<evidence type="ECO:0000313" key="1">
    <source>
        <dbReference type="EMBL" id="ORC35601.1"/>
    </source>
</evidence>
<accession>A0A1Y1RYE4</accession>
<dbReference type="AlphaFoldDB" id="A0A1Y1RYE4"/>
<dbReference type="Proteomes" id="UP000192343">
    <property type="component" value="Unassembled WGS sequence"/>
</dbReference>
<sequence>MKIESPVFRDGESIPAKYTCDGSDVSPPLSWSGVPGGVRSFSLICDDPDAPMGTWVHWVLYNLPGETSALPEDLPAKGVLDGGGLQGKNDFGRIGYGGPCPPAGRHRYFFKLYALDTLLSLKQGADKKELLKAMEGHIRGECRIVGHYAR</sequence>
<reference evidence="1 2" key="1">
    <citation type="submission" date="2017-03" db="EMBL/GenBank/DDBJ databases">
        <title>Draft Genome sequence of Marispirochaeta sp. strain JC444.</title>
        <authorList>
            <person name="Shivani Y."/>
            <person name="Subhash Y."/>
            <person name="Sasikala C."/>
            <person name="Ramana C."/>
        </authorList>
    </citation>
    <scope>NUCLEOTIDE SEQUENCE [LARGE SCALE GENOMIC DNA]</scope>
    <source>
        <strain evidence="1 2">JC444</strain>
    </source>
</reference>